<sequence>MNISPPDIEQRRALRAQMFQGETYQNQNRSNREVEFSLQRRDLRLQALEATQQVNSIPFLKLDIISILSRSLDSANKDIVEETLWTMSNMAAGQSYDTRAIAFSDAFEKIIKFMDSPEKKIAMQAIWCMSNICGDNVELLNFCLDKEIFPKALLILNNSLNSKSEMLIRQSVFLITNLLRCNKTLKQDMIIRGQSGKEQNLSDIVSPLCNAFQYFDVNSIRDFQTIRDIIQALGYLLIRNDQLVEIIYPLNIISMIADAAKKNDNYMKDAIYVLSFFASGKDEMTKAVYDLDILDVLVKLLKKNDFSCVQDSLFTISNICTINSVEVIQTILNSEIPIILAQILPLKQTNYFILCREALWCVNNIVTQENIDYSSLILANVPVALTQFLKQLLQFTPSKKEGIIKSKHKNVYIGKKQENLTLVVLNCLQKLLKYGVTMMEERFTRSVGLSPNHLSLEERKWAMKGWPCCMQVKKQENNSGPVIFMNKAFHQLRVDDDAIDILIYRIIKDEDEDDEQIETDHEALLEQQAYLYGEVLGGNLNKDDPVSENVEEEDDNGRNKAAEFSNEQMQENESNQGLDILTQDDLHLRFVISEPVKANYDLIKMQHIPRVFFAIIHVVVSLGSIIYSLISAKCLYEFFSQRVLISGAILFYCIFCKISEGDSSGKFSFGRQRFAQLGGFIATMSLISALFFMLLDIMNAFIEAGDNEHDSVLVGDWSTIFYIILSAIVLDVFGFMLFFNNSLINLFKKNKGINISLEEENQVNPNLQLSNTDVPSVDHPTVFSPNLNFDSSSSQYQCEQNNSNKYIRVTFKENPHRNKLASCDCCNSEVATGIFSDSGELVMGAQKLHELATKQCSACGCSECNDPLLQQDSKLKKQKKEKIDEDEESNLMKQNKHKHSHDHKHKHKHNISAIKQSPHPLHSFHIHNHQDTEIMKKLLIEGEDEQTLNEIGDQEKMLQHRENEDTEEELEGKEMKELADIQNDKQDEIKDDSQTIGNSSSLSLSSHTNSSYSQSSNENESHQQGQKKQGIGLGTKECVFYDKEREIDFAPSSVLVLLLGDISILVLQGISASLHSFYLRDIALNGNTEQIERATKIVENYELYGYNIILLIISIFFILLGVRLIWRISLVLLLGLPKSISSQHIRRVILSAPGVLSVHELHIWGLGLREATAQFHIVMARSKAGYETDFIVGVLYYLSAELHKHGVHTFTVQPEFVNPSEIHFHKLIEQKDDVDKNPNSDQSNQTSPTLNTGQNETPQHETLPQIPKLICFTPCDKQCVSSQCCTVSADLSSFVSTGLNAPKQ</sequence>
<feature type="transmembrane region" description="Helical" evidence="4">
    <location>
        <begin position="720"/>
        <end position="739"/>
    </location>
</feature>
<evidence type="ECO:0000256" key="2">
    <source>
        <dbReference type="ARBA" id="ARBA00022833"/>
    </source>
</evidence>
<dbReference type="Gene3D" id="1.25.10.10">
    <property type="entry name" value="Leucine-rich Repeat Variant"/>
    <property type="match status" value="1"/>
</dbReference>
<feature type="transmembrane region" description="Helical" evidence="4">
    <location>
        <begin position="611"/>
        <end position="632"/>
    </location>
</feature>
<dbReference type="GO" id="GO:0005385">
    <property type="term" value="F:zinc ion transmembrane transporter activity"/>
    <property type="evidence" value="ECO:0007669"/>
    <property type="project" value="TreeGrafter"/>
</dbReference>
<reference evidence="6 7" key="1">
    <citation type="submission" date="2019-03" db="EMBL/GenBank/DDBJ databases">
        <title>Single cell metagenomics reveals metabolic interactions within the superorganism composed of flagellate Streblomastix strix and complex community of Bacteroidetes bacteria on its surface.</title>
        <authorList>
            <person name="Treitli S.C."/>
            <person name="Kolisko M."/>
            <person name="Husnik F."/>
            <person name="Keeling P."/>
            <person name="Hampl V."/>
        </authorList>
    </citation>
    <scope>NUCLEOTIDE SEQUENCE [LARGE SCALE GENOMIC DNA]</scope>
    <source>
        <strain evidence="6">ST1C</strain>
    </source>
</reference>
<dbReference type="InterPro" id="IPR011989">
    <property type="entry name" value="ARM-like"/>
</dbReference>
<feature type="region of interest" description="Disordered" evidence="3">
    <location>
        <begin position="987"/>
        <end position="1029"/>
    </location>
</feature>
<dbReference type="SUPFAM" id="SSF160240">
    <property type="entry name" value="Cation efflux protein cytoplasmic domain-like"/>
    <property type="match status" value="1"/>
</dbReference>
<dbReference type="InterPro" id="IPR027470">
    <property type="entry name" value="Cation_efflux_CTD"/>
</dbReference>
<feature type="region of interest" description="Disordered" evidence="3">
    <location>
        <begin position="953"/>
        <end position="974"/>
    </location>
</feature>
<dbReference type="InterPro" id="IPR016024">
    <property type="entry name" value="ARM-type_fold"/>
</dbReference>
<accession>A0A5J4WH07</accession>
<dbReference type="PANTHER" id="PTHR45820">
    <property type="entry name" value="FI23527P1"/>
    <property type="match status" value="1"/>
</dbReference>
<keyword evidence="4" id="KW-0472">Membrane</keyword>
<evidence type="ECO:0000259" key="5">
    <source>
        <dbReference type="Pfam" id="PF16916"/>
    </source>
</evidence>
<proteinExistence type="inferred from homology"/>
<feature type="transmembrane region" description="Helical" evidence="4">
    <location>
        <begin position="1108"/>
        <end position="1136"/>
    </location>
</feature>
<dbReference type="SMART" id="SM00185">
    <property type="entry name" value="ARM"/>
    <property type="match status" value="4"/>
</dbReference>
<evidence type="ECO:0000256" key="4">
    <source>
        <dbReference type="SAM" id="Phobius"/>
    </source>
</evidence>
<feature type="domain" description="Cation efflux protein cytoplasmic" evidence="5">
    <location>
        <begin position="1138"/>
        <end position="1182"/>
    </location>
</feature>
<dbReference type="EMBL" id="SNRW01001976">
    <property type="protein sequence ID" value="KAA6394310.1"/>
    <property type="molecule type" value="Genomic_DNA"/>
</dbReference>
<comment type="similarity">
    <text evidence="1">Belongs to the cation diffusion facilitator (CDF) transporter (TC 2.A.4) family. SLC30A subfamily.</text>
</comment>
<evidence type="ECO:0000256" key="3">
    <source>
        <dbReference type="SAM" id="MobiDB-lite"/>
    </source>
</evidence>
<gene>
    <name evidence="6" type="ORF">EZS28_010162</name>
</gene>
<dbReference type="PANTHER" id="PTHR45820:SF4">
    <property type="entry name" value="ZINC TRANSPORTER 63C, ISOFORM F"/>
    <property type="match status" value="1"/>
</dbReference>
<dbReference type="InterPro" id="IPR000225">
    <property type="entry name" value="Armadillo"/>
</dbReference>
<feature type="transmembrane region" description="Helical" evidence="4">
    <location>
        <begin position="677"/>
        <end position="700"/>
    </location>
</feature>
<keyword evidence="4" id="KW-1133">Transmembrane helix</keyword>
<dbReference type="InterPro" id="IPR036837">
    <property type="entry name" value="Cation_efflux_CTD_sf"/>
</dbReference>
<feature type="region of interest" description="Disordered" evidence="3">
    <location>
        <begin position="1233"/>
        <end position="1260"/>
    </location>
</feature>
<feature type="region of interest" description="Disordered" evidence="3">
    <location>
        <begin position="874"/>
        <end position="910"/>
    </location>
</feature>
<evidence type="ECO:0000313" key="7">
    <source>
        <dbReference type="Proteomes" id="UP000324800"/>
    </source>
</evidence>
<keyword evidence="2" id="KW-0862">Zinc</keyword>
<feature type="compositionally biased region" description="Low complexity" evidence="3">
    <location>
        <begin position="994"/>
        <end position="1029"/>
    </location>
</feature>
<dbReference type="GO" id="GO:0006882">
    <property type="term" value="P:intracellular zinc ion homeostasis"/>
    <property type="evidence" value="ECO:0007669"/>
    <property type="project" value="TreeGrafter"/>
</dbReference>
<protein>
    <recommendedName>
        <fullName evidence="5">Cation efflux protein cytoplasmic domain-containing protein</fullName>
    </recommendedName>
</protein>
<organism evidence="6 7">
    <name type="scientific">Streblomastix strix</name>
    <dbReference type="NCBI Taxonomy" id="222440"/>
    <lineage>
        <taxon>Eukaryota</taxon>
        <taxon>Metamonada</taxon>
        <taxon>Preaxostyla</taxon>
        <taxon>Oxymonadida</taxon>
        <taxon>Streblomastigidae</taxon>
        <taxon>Streblomastix</taxon>
    </lineage>
</organism>
<dbReference type="Pfam" id="PF16916">
    <property type="entry name" value="ZT_dimer"/>
    <property type="match status" value="1"/>
</dbReference>
<feature type="compositionally biased region" description="Basic and acidic residues" evidence="3">
    <location>
        <begin position="953"/>
        <end position="963"/>
    </location>
</feature>
<comment type="caution">
    <text evidence="6">The sequence shown here is derived from an EMBL/GenBank/DDBJ whole genome shotgun (WGS) entry which is preliminary data.</text>
</comment>
<evidence type="ECO:0000313" key="6">
    <source>
        <dbReference type="EMBL" id="KAA6394310.1"/>
    </source>
</evidence>
<dbReference type="SUPFAM" id="SSF48371">
    <property type="entry name" value="ARM repeat"/>
    <property type="match status" value="1"/>
</dbReference>
<dbReference type="GO" id="GO:0016020">
    <property type="term" value="C:membrane"/>
    <property type="evidence" value="ECO:0007669"/>
    <property type="project" value="TreeGrafter"/>
</dbReference>
<dbReference type="Proteomes" id="UP000324800">
    <property type="component" value="Unassembled WGS sequence"/>
</dbReference>
<dbReference type="OrthoDB" id="29145at2759"/>
<keyword evidence="4" id="KW-0812">Transmembrane</keyword>
<evidence type="ECO:0000256" key="1">
    <source>
        <dbReference type="ARBA" id="ARBA00008873"/>
    </source>
</evidence>
<name>A0A5J4WH07_9EUKA</name>
<feature type="compositionally biased region" description="Basic residues" evidence="3">
    <location>
        <begin position="894"/>
        <end position="910"/>
    </location>
</feature>
<feature type="compositionally biased region" description="Polar residues" evidence="3">
    <location>
        <begin position="1239"/>
        <end position="1260"/>
    </location>
</feature>